<keyword evidence="4 7" id="KW-1133">Transmembrane helix</keyword>
<dbReference type="Pfam" id="PF05055">
    <property type="entry name" value="DUF677"/>
    <property type="match status" value="1"/>
</dbReference>
<comment type="caution">
    <text evidence="8">The sequence shown here is derived from an EMBL/GenBank/DDBJ whole genome shotgun (WGS) entry which is preliminary data.</text>
</comment>
<feature type="transmembrane region" description="Helical" evidence="7">
    <location>
        <begin position="240"/>
        <end position="261"/>
    </location>
</feature>
<feature type="region of interest" description="Disordered" evidence="6">
    <location>
        <begin position="1"/>
        <end position="41"/>
    </location>
</feature>
<name>A0ABR0X5G1_REHGL</name>
<feature type="compositionally biased region" description="Low complexity" evidence="6">
    <location>
        <begin position="1"/>
        <end position="15"/>
    </location>
</feature>
<organism evidence="8 9">
    <name type="scientific">Rehmannia glutinosa</name>
    <name type="common">Chinese foxglove</name>
    <dbReference type="NCBI Taxonomy" id="99300"/>
    <lineage>
        <taxon>Eukaryota</taxon>
        <taxon>Viridiplantae</taxon>
        <taxon>Streptophyta</taxon>
        <taxon>Embryophyta</taxon>
        <taxon>Tracheophyta</taxon>
        <taxon>Spermatophyta</taxon>
        <taxon>Magnoliopsida</taxon>
        <taxon>eudicotyledons</taxon>
        <taxon>Gunneridae</taxon>
        <taxon>Pentapetalae</taxon>
        <taxon>asterids</taxon>
        <taxon>lamiids</taxon>
        <taxon>Lamiales</taxon>
        <taxon>Orobanchaceae</taxon>
        <taxon>Rehmannieae</taxon>
        <taxon>Rehmannia</taxon>
    </lineage>
</organism>
<evidence type="ECO:0000313" key="9">
    <source>
        <dbReference type="Proteomes" id="UP001318860"/>
    </source>
</evidence>
<dbReference type="InterPro" id="IPR007749">
    <property type="entry name" value="DUF677"/>
</dbReference>
<evidence type="ECO:0000256" key="3">
    <source>
        <dbReference type="ARBA" id="ARBA00022692"/>
    </source>
</evidence>
<evidence type="ECO:0000256" key="4">
    <source>
        <dbReference type="ARBA" id="ARBA00022989"/>
    </source>
</evidence>
<protein>
    <submittedName>
        <fullName evidence="8">Uncharacterized protein</fullName>
    </submittedName>
</protein>
<keyword evidence="3 7" id="KW-0812">Transmembrane</keyword>
<keyword evidence="5 7" id="KW-0472">Membrane</keyword>
<evidence type="ECO:0000256" key="2">
    <source>
        <dbReference type="ARBA" id="ARBA00009074"/>
    </source>
</evidence>
<dbReference type="PANTHER" id="PTHR31113:SF3">
    <property type="entry name" value="UPF0496 PROTEIN 1"/>
    <property type="match status" value="1"/>
</dbReference>
<comment type="subcellular location">
    <subcellularLocation>
        <location evidence="1">Membrane</location>
    </subcellularLocation>
</comment>
<comment type="similarity">
    <text evidence="2">Belongs to the UPF0496 family.</text>
</comment>
<proteinExistence type="inferred from homology"/>
<feature type="transmembrane region" description="Helical" evidence="7">
    <location>
        <begin position="267"/>
        <end position="286"/>
    </location>
</feature>
<evidence type="ECO:0000256" key="7">
    <source>
        <dbReference type="SAM" id="Phobius"/>
    </source>
</evidence>
<gene>
    <name evidence="8" type="ORF">DH2020_009155</name>
</gene>
<evidence type="ECO:0000313" key="8">
    <source>
        <dbReference type="EMBL" id="KAK6154907.1"/>
    </source>
</evidence>
<keyword evidence="9" id="KW-1185">Reference proteome</keyword>
<accession>A0ABR0X5G1</accession>
<dbReference type="Proteomes" id="UP001318860">
    <property type="component" value="Unassembled WGS sequence"/>
</dbReference>
<dbReference type="PANTHER" id="PTHR31113">
    <property type="entry name" value="UPF0496 PROTEIN 3-RELATED"/>
    <property type="match status" value="1"/>
</dbReference>
<evidence type="ECO:0000256" key="5">
    <source>
        <dbReference type="ARBA" id="ARBA00023136"/>
    </source>
</evidence>
<reference evidence="8 9" key="1">
    <citation type="journal article" date="2021" name="Comput. Struct. Biotechnol. J.">
        <title>De novo genome assembly of the potent medicinal plant Rehmannia glutinosa using nanopore technology.</title>
        <authorList>
            <person name="Ma L."/>
            <person name="Dong C."/>
            <person name="Song C."/>
            <person name="Wang X."/>
            <person name="Zheng X."/>
            <person name="Niu Y."/>
            <person name="Chen S."/>
            <person name="Feng W."/>
        </authorList>
    </citation>
    <scope>NUCLEOTIDE SEQUENCE [LARGE SCALE GENOMIC DNA]</scope>
    <source>
        <strain evidence="8">DH-2019</strain>
    </source>
</reference>
<evidence type="ECO:0000256" key="1">
    <source>
        <dbReference type="ARBA" id="ARBA00004370"/>
    </source>
</evidence>
<evidence type="ECO:0000256" key="6">
    <source>
        <dbReference type="SAM" id="MobiDB-lite"/>
    </source>
</evidence>
<dbReference type="EMBL" id="JABTTQ020000005">
    <property type="protein sequence ID" value="KAK6154907.1"/>
    <property type="molecule type" value="Genomic_DNA"/>
</dbReference>
<sequence length="408" mass="45414">MGSQISRTYRSSSSRQPLSAAEPPARTMSNPSSDSSSKGASLTKADLSSYEAACRADPDLQTFDSKLQVRTSRAINSIAVGVDVRSLSLDSLSEVTECLLGMNQEVVKIILQNKKDIWKNKELSDLVDDYFENSLVTLDFCTALDSCLKRAGHIESIINVALLKFQEEYNAASQEKSVKNYSNTLEELRNFRTAGDPFTQDFFKAFNSVYSQQLLMLQRLQAKKRKLDKKLRNLRVWRKVSNVIFVVAFASVLICSVVAAAVTAPPVVTALAAAAAIPLGSMGKWLNSIWKNCERDLRGQRDIISTMQIGSFIVIKDLDSIRVLVDKFQIEIEDLLANADFAMRGEEAVVVAVEEIKKKVDSFVKTIHDLSEHANKCTQETRMARTLILRRIINYPSSSSSQDIGMFS</sequence>
<feature type="compositionally biased region" description="Polar residues" evidence="6">
    <location>
        <begin position="27"/>
        <end position="40"/>
    </location>
</feature>